<feature type="region of interest" description="Disordered" evidence="1">
    <location>
        <begin position="114"/>
        <end position="149"/>
    </location>
</feature>
<organism evidence="2">
    <name type="scientific">Ananas comosus var. bracteatus</name>
    <name type="common">red pineapple</name>
    <dbReference type="NCBI Taxonomy" id="296719"/>
    <lineage>
        <taxon>Eukaryota</taxon>
        <taxon>Viridiplantae</taxon>
        <taxon>Streptophyta</taxon>
        <taxon>Embryophyta</taxon>
        <taxon>Tracheophyta</taxon>
        <taxon>Spermatophyta</taxon>
        <taxon>Magnoliopsida</taxon>
        <taxon>Liliopsida</taxon>
        <taxon>Poales</taxon>
        <taxon>Bromeliaceae</taxon>
        <taxon>Bromelioideae</taxon>
        <taxon>Ananas</taxon>
    </lineage>
</organism>
<dbReference type="EMBL" id="CAJEUB010000078">
    <property type="protein sequence ID" value="CAD1848308.1"/>
    <property type="molecule type" value="Genomic_DNA"/>
</dbReference>
<feature type="region of interest" description="Disordered" evidence="1">
    <location>
        <begin position="1"/>
        <end position="26"/>
    </location>
</feature>
<dbReference type="AlphaFoldDB" id="A0A6V7QZ41"/>
<name>A0A6V7QZ41_ANACO</name>
<evidence type="ECO:0000256" key="1">
    <source>
        <dbReference type="SAM" id="MobiDB-lite"/>
    </source>
</evidence>
<proteinExistence type="predicted"/>
<sequence length="156" mass="16894">MRMTSPPTTAPPRSHEQSNSPRSKVMFHQVYDRDADRSAAAAEAQTLALRVPGGVRRSGEGAVRGADGVPEPPALPRLLEEAETEYGYAVEGPLELPCDIEAFHAVLWEIEQDAGGGGRGHRRRSAASPEASPSIGCSARHSSRSSENHTNYCYYY</sequence>
<reference evidence="2" key="1">
    <citation type="submission" date="2020-07" db="EMBL/GenBank/DDBJ databases">
        <authorList>
            <person name="Lin J."/>
        </authorList>
    </citation>
    <scope>NUCLEOTIDE SEQUENCE</scope>
</reference>
<accession>A0A6V7QZ41</accession>
<evidence type="ECO:0000313" key="2">
    <source>
        <dbReference type="EMBL" id="CAD1848308.1"/>
    </source>
</evidence>
<gene>
    <name evidence="2" type="ORF">CB5_LOCUS31519</name>
</gene>
<feature type="region of interest" description="Disordered" evidence="1">
    <location>
        <begin position="52"/>
        <end position="74"/>
    </location>
</feature>
<protein>
    <submittedName>
        <fullName evidence="2">Uncharacterized protein</fullName>
    </submittedName>
</protein>